<dbReference type="AlphaFoldDB" id="A0AA45ZIC0"/>
<evidence type="ECO:0000313" key="2">
    <source>
        <dbReference type="Proteomes" id="UP000078419"/>
    </source>
</evidence>
<comment type="caution">
    <text evidence="1">The sequence shown here is derived from an EMBL/GenBank/DDBJ whole genome shotgun (WGS) entry which is preliminary data.</text>
</comment>
<proteinExistence type="predicted"/>
<dbReference type="Proteomes" id="UP000078419">
    <property type="component" value="Unassembled WGS sequence"/>
</dbReference>
<reference evidence="2" key="1">
    <citation type="submission" date="2016-03" db="EMBL/GenBank/DDBJ databases">
        <authorList>
            <person name="Loux Valentin"/>
        </authorList>
    </citation>
    <scope>NUCLEOTIDE SEQUENCE [LARGE SCALE GENOMIC DNA]</scope>
    <source>
        <strain evidence="2">C1</strain>
    </source>
</reference>
<protein>
    <submittedName>
        <fullName evidence="1">Uncharacterized protein</fullName>
    </submittedName>
</protein>
<sequence>MYCPIAGYDLLLSNRLWSNTAKPWLPAYGCAHASLFLRIRWVQCAVIFLTDSFPPHILISHAFLTFVHHSFLYIPRHASKQCLSICPSNFCHMIACATYIISNISKPTRMSKPAHLENYFDKPQAHSDSYSIHNVTEQHEHSPMQLAIDVLYFNPCCS</sequence>
<name>A0AA45ZIC0_ANAPH</name>
<evidence type="ECO:0000313" key="1">
    <source>
        <dbReference type="EMBL" id="SBO15118.1"/>
    </source>
</evidence>
<dbReference type="EMBL" id="FLLR01000225">
    <property type="protein sequence ID" value="SBO15118.1"/>
    <property type="molecule type" value="Genomic_DNA"/>
</dbReference>
<accession>A0AA45ZIC0</accession>
<gene>
    <name evidence="1" type="ORF">ANAPC1_01496</name>
</gene>
<organism evidence="1 2">
    <name type="scientific">Anaplasma phagocytophilum</name>
    <name type="common">Ehrlichia phagocytophila</name>
    <dbReference type="NCBI Taxonomy" id="948"/>
    <lineage>
        <taxon>Bacteria</taxon>
        <taxon>Pseudomonadati</taxon>
        <taxon>Pseudomonadota</taxon>
        <taxon>Alphaproteobacteria</taxon>
        <taxon>Rickettsiales</taxon>
        <taxon>Anaplasmataceae</taxon>
        <taxon>Anaplasma</taxon>
        <taxon>phagocytophilum group</taxon>
    </lineage>
</organism>